<sequence length="71" mass="7580">MLACCVAYRLSRGHLVYALGARPPTRHVVRNAGVEIVCHALDLAADPSALLAHVRVLADEVTRESSGSEVD</sequence>
<dbReference type="AlphaFoldDB" id="A0A1C4UBK1"/>
<dbReference type="RefSeq" id="WP_091237623.1">
    <property type="nucleotide sequence ID" value="NZ_FMCU01000001.1"/>
</dbReference>
<dbReference type="STRING" id="121616.GA0070216_101385"/>
<evidence type="ECO:0000313" key="1">
    <source>
        <dbReference type="EMBL" id="SCE69041.1"/>
    </source>
</evidence>
<organism evidence="1 2">
    <name type="scientific">Micromonospora matsumotoense</name>
    <dbReference type="NCBI Taxonomy" id="121616"/>
    <lineage>
        <taxon>Bacteria</taxon>
        <taxon>Bacillati</taxon>
        <taxon>Actinomycetota</taxon>
        <taxon>Actinomycetes</taxon>
        <taxon>Micromonosporales</taxon>
        <taxon>Micromonosporaceae</taxon>
        <taxon>Micromonospora</taxon>
    </lineage>
</organism>
<gene>
    <name evidence="1" type="ORF">GA0070216_101385</name>
</gene>
<proteinExistence type="predicted"/>
<protein>
    <submittedName>
        <fullName evidence="1">Uncharacterized protein</fullName>
    </submittedName>
</protein>
<evidence type="ECO:0000313" key="2">
    <source>
        <dbReference type="Proteomes" id="UP000198797"/>
    </source>
</evidence>
<dbReference type="EMBL" id="FMCU01000001">
    <property type="protein sequence ID" value="SCE69041.1"/>
    <property type="molecule type" value="Genomic_DNA"/>
</dbReference>
<keyword evidence="2" id="KW-1185">Reference proteome</keyword>
<reference evidence="2" key="1">
    <citation type="submission" date="2016-06" db="EMBL/GenBank/DDBJ databases">
        <authorList>
            <person name="Varghese N."/>
            <person name="Submissions Spin"/>
        </authorList>
    </citation>
    <scope>NUCLEOTIDE SEQUENCE [LARGE SCALE GENOMIC DNA]</scope>
    <source>
        <strain evidence="2">DSM 44100</strain>
    </source>
</reference>
<dbReference type="Proteomes" id="UP000198797">
    <property type="component" value="Unassembled WGS sequence"/>
</dbReference>
<accession>A0A1C4UBK1</accession>
<name>A0A1C4UBK1_9ACTN</name>